<evidence type="ECO:0008006" key="4">
    <source>
        <dbReference type="Google" id="ProtNLM"/>
    </source>
</evidence>
<evidence type="ECO:0000256" key="1">
    <source>
        <dbReference type="SAM" id="Phobius"/>
    </source>
</evidence>
<comment type="caution">
    <text evidence="2">The sequence shown here is derived from an EMBL/GenBank/DDBJ whole genome shotgun (WGS) entry which is preliminary data.</text>
</comment>
<keyword evidence="1" id="KW-1133">Transmembrane helix</keyword>
<evidence type="ECO:0000313" key="2">
    <source>
        <dbReference type="EMBL" id="PZR11478.1"/>
    </source>
</evidence>
<evidence type="ECO:0000313" key="3">
    <source>
        <dbReference type="Proteomes" id="UP000249061"/>
    </source>
</evidence>
<feature type="transmembrane region" description="Helical" evidence="1">
    <location>
        <begin position="207"/>
        <end position="234"/>
    </location>
</feature>
<protein>
    <recommendedName>
        <fullName evidence="4">B box-type domain-containing protein</fullName>
    </recommendedName>
</protein>
<keyword evidence="1" id="KW-0472">Membrane</keyword>
<organism evidence="2 3">
    <name type="scientific">Archangium gephyra</name>
    <dbReference type="NCBI Taxonomy" id="48"/>
    <lineage>
        <taxon>Bacteria</taxon>
        <taxon>Pseudomonadati</taxon>
        <taxon>Myxococcota</taxon>
        <taxon>Myxococcia</taxon>
        <taxon>Myxococcales</taxon>
        <taxon>Cystobacterineae</taxon>
        <taxon>Archangiaceae</taxon>
        <taxon>Archangium</taxon>
    </lineage>
</organism>
<accession>A0A2W5UQZ7</accession>
<gene>
    <name evidence="2" type="ORF">DI536_17790</name>
</gene>
<feature type="transmembrane region" description="Helical" evidence="1">
    <location>
        <begin position="110"/>
        <end position="128"/>
    </location>
</feature>
<reference evidence="2 3" key="1">
    <citation type="submission" date="2017-08" db="EMBL/GenBank/DDBJ databases">
        <title>Infants hospitalized years apart are colonized by the same room-sourced microbial strains.</title>
        <authorList>
            <person name="Brooks B."/>
            <person name="Olm M.R."/>
            <person name="Firek B.A."/>
            <person name="Baker R."/>
            <person name="Thomas B.C."/>
            <person name="Morowitz M.J."/>
            <person name="Banfield J.F."/>
        </authorList>
    </citation>
    <scope>NUCLEOTIDE SEQUENCE [LARGE SCALE GENOMIC DNA]</scope>
    <source>
        <strain evidence="2">S2_003_000_R2_14</strain>
    </source>
</reference>
<feature type="transmembrane region" description="Helical" evidence="1">
    <location>
        <begin position="160"/>
        <end position="187"/>
    </location>
</feature>
<sequence length="294" mass="31773">MTARCALHFDVDAAGACKRCGRFACASCMPDGSFCAECAPLANDPYGLNRRLDHLAAAQLAFKLILADLPKLLVLVFVFSVPAALMQTALVPDGDDLKSISAANRVDNLYNFIFGAIGTQAMLAVLIARSEGRVIGIGRALSEGAMNWPRFFGARFRSGLWILLFALALLVPGVWQAVMLIFAGTAALRTRNVDPLEASRRLVKGRFWPVLGVGLMCGATIVAVIVPLGIVAIVDEEAQLPRFPMELVNELLTRFATDVVNAAVLLVAFVMLHRDADLPLEPMRWSGEPPPRQS</sequence>
<feature type="transmembrane region" description="Helical" evidence="1">
    <location>
        <begin position="72"/>
        <end position="90"/>
    </location>
</feature>
<keyword evidence="1" id="KW-0812">Transmembrane</keyword>
<dbReference type="EMBL" id="QFQP01000014">
    <property type="protein sequence ID" value="PZR11478.1"/>
    <property type="molecule type" value="Genomic_DNA"/>
</dbReference>
<proteinExistence type="predicted"/>
<name>A0A2W5UQZ7_9BACT</name>
<feature type="transmembrane region" description="Helical" evidence="1">
    <location>
        <begin position="255"/>
        <end position="273"/>
    </location>
</feature>
<dbReference type="AlphaFoldDB" id="A0A2W5UQZ7"/>
<dbReference type="Proteomes" id="UP000249061">
    <property type="component" value="Unassembled WGS sequence"/>
</dbReference>